<dbReference type="InterPro" id="IPR056546">
    <property type="entry name" value="MreB_MamK-like"/>
</dbReference>
<dbReference type="EMBL" id="FRAP01000002">
    <property type="protein sequence ID" value="SHK08710.1"/>
    <property type="molecule type" value="Genomic_DNA"/>
</dbReference>
<comment type="function">
    <text evidence="6">Forms membrane-associated dynamic filaments that are essential for cell shape determination. Acts by regulating cell wall synthesis and cell elongation, and thus cell shape. A feedback loop between cell geometry and MreB localization may maintain elongated cell shape by targeting cell wall growth to regions of negative cell wall curvature.</text>
</comment>
<dbReference type="CDD" id="cd10225">
    <property type="entry name" value="ASKHA_NBD_MreB-like"/>
    <property type="match status" value="1"/>
</dbReference>
<gene>
    <name evidence="6" type="primary">mreB</name>
    <name evidence="7" type="ORF">SAMN05443637_102331</name>
</gene>
<keyword evidence="3 6" id="KW-0067">ATP-binding</keyword>
<dbReference type="Gene3D" id="3.30.420.40">
    <property type="match status" value="2"/>
</dbReference>
<evidence type="ECO:0000256" key="6">
    <source>
        <dbReference type="HAMAP-Rule" id="MF_02207"/>
    </source>
</evidence>
<dbReference type="GO" id="GO:0000902">
    <property type="term" value="P:cell morphogenesis"/>
    <property type="evidence" value="ECO:0007669"/>
    <property type="project" value="InterPro"/>
</dbReference>
<feature type="binding site" evidence="6">
    <location>
        <begin position="206"/>
        <end position="209"/>
    </location>
    <ligand>
        <name>ATP</name>
        <dbReference type="ChEBI" id="CHEBI:30616"/>
    </ligand>
</feature>
<feature type="binding site" evidence="6">
    <location>
        <begin position="158"/>
        <end position="160"/>
    </location>
    <ligand>
        <name>ATP</name>
        <dbReference type="ChEBI" id="CHEBI:30616"/>
    </ligand>
</feature>
<evidence type="ECO:0000313" key="7">
    <source>
        <dbReference type="EMBL" id="SHK08710.1"/>
    </source>
</evidence>
<proteinExistence type="inferred from homology"/>
<dbReference type="PANTHER" id="PTHR42749:SF1">
    <property type="entry name" value="CELL SHAPE-DETERMINING PROTEIN MREB"/>
    <property type="match status" value="1"/>
</dbReference>
<dbReference type="AlphaFoldDB" id="A0A1M6PL87"/>
<comment type="similarity">
    <text evidence="5 6">Belongs to the FtsA/MreB family.</text>
</comment>
<dbReference type="Pfam" id="PF06723">
    <property type="entry name" value="MreB_Mbl"/>
    <property type="match status" value="1"/>
</dbReference>
<feature type="binding site" evidence="6">
    <location>
        <begin position="10"/>
        <end position="12"/>
    </location>
    <ligand>
        <name>ATP</name>
        <dbReference type="ChEBI" id="CHEBI:30616"/>
    </ligand>
</feature>
<evidence type="ECO:0000256" key="1">
    <source>
        <dbReference type="ARBA" id="ARBA00022490"/>
    </source>
</evidence>
<feature type="binding site" evidence="6">
    <location>
        <begin position="282"/>
        <end position="285"/>
    </location>
    <ligand>
        <name>ATP</name>
        <dbReference type="ChEBI" id="CHEBI:30616"/>
    </ligand>
</feature>
<dbReference type="NCBIfam" id="NF010539">
    <property type="entry name" value="PRK13927.1"/>
    <property type="match status" value="1"/>
</dbReference>
<dbReference type="InterPro" id="IPR004753">
    <property type="entry name" value="MreB"/>
</dbReference>
<evidence type="ECO:0000256" key="2">
    <source>
        <dbReference type="ARBA" id="ARBA00022741"/>
    </source>
</evidence>
<dbReference type="Proteomes" id="UP000184363">
    <property type="component" value="Unassembled WGS sequence"/>
</dbReference>
<dbReference type="InterPro" id="IPR043129">
    <property type="entry name" value="ATPase_NBD"/>
</dbReference>
<evidence type="ECO:0000256" key="3">
    <source>
        <dbReference type="ARBA" id="ARBA00022840"/>
    </source>
</evidence>
<keyword evidence="4 6" id="KW-0133">Cell shape</keyword>
<dbReference type="OrthoDB" id="9768127at2"/>
<evidence type="ECO:0000256" key="4">
    <source>
        <dbReference type="ARBA" id="ARBA00022960"/>
    </source>
</evidence>
<dbReference type="RefSeq" id="WP_143171959.1">
    <property type="nucleotide sequence ID" value="NZ_CALGVN010000036.1"/>
</dbReference>
<dbReference type="GO" id="GO:0005524">
    <property type="term" value="F:ATP binding"/>
    <property type="evidence" value="ECO:0007669"/>
    <property type="project" value="UniProtKB-KW"/>
</dbReference>
<comment type="subcellular location">
    <subcellularLocation>
        <location evidence="6">Cytoplasm</location>
    </subcellularLocation>
    <text evidence="6">Membrane-associated.</text>
</comment>
<protein>
    <recommendedName>
        <fullName evidence="6">Cell shape-determining protein MreB</fullName>
    </recommendedName>
</protein>
<dbReference type="HAMAP" id="MF_02207">
    <property type="entry name" value="MreB"/>
    <property type="match status" value="1"/>
</dbReference>
<dbReference type="SUPFAM" id="SSF53067">
    <property type="entry name" value="Actin-like ATPase domain"/>
    <property type="match status" value="2"/>
</dbReference>
<keyword evidence="1 6" id="KW-0963">Cytoplasm</keyword>
<organism evidence="7 8">
    <name type="scientific">Pseudonocardia thermophila</name>
    <dbReference type="NCBI Taxonomy" id="1848"/>
    <lineage>
        <taxon>Bacteria</taxon>
        <taxon>Bacillati</taxon>
        <taxon>Actinomycetota</taxon>
        <taxon>Actinomycetes</taxon>
        <taxon>Pseudonocardiales</taxon>
        <taxon>Pseudonocardiaceae</taxon>
        <taxon>Pseudonocardia</taxon>
    </lineage>
</organism>
<dbReference type="STRING" id="1848.SAMN05443637_102331"/>
<name>A0A1M6PL87_PSETH</name>
<keyword evidence="8" id="KW-1185">Reference proteome</keyword>
<dbReference type="PANTHER" id="PTHR42749">
    <property type="entry name" value="CELL SHAPE-DETERMINING PROTEIN MREB"/>
    <property type="match status" value="1"/>
</dbReference>
<dbReference type="GO" id="GO:0008360">
    <property type="term" value="P:regulation of cell shape"/>
    <property type="evidence" value="ECO:0007669"/>
    <property type="project" value="UniProtKB-UniRule"/>
</dbReference>
<reference evidence="7 8" key="1">
    <citation type="submission" date="2016-11" db="EMBL/GenBank/DDBJ databases">
        <authorList>
            <person name="Jaros S."/>
            <person name="Januszkiewicz K."/>
            <person name="Wedrychowicz H."/>
        </authorList>
    </citation>
    <scope>NUCLEOTIDE SEQUENCE [LARGE SCALE GENOMIC DNA]</scope>
    <source>
        <strain evidence="7 8">DSM 43832</strain>
    </source>
</reference>
<dbReference type="PRINTS" id="PR01652">
    <property type="entry name" value="SHAPEPROTEIN"/>
</dbReference>
<keyword evidence="2 6" id="KW-0547">Nucleotide-binding</keyword>
<comment type="subunit">
    <text evidence="6">Forms polymers.</text>
</comment>
<evidence type="ECO:0000313" key="8">
    <source>
        <dbReference type="Proteomes" id="UP000184363"/>
    </source>
</evidence>
<accession>A0A1M6PL87</accession>
<evidence type="ECO:0000256" key="5">
    <source>
        <dbReference type="ARBA" id="ARBA00023458"/>
    </source>
</evidence>
<sequence length="331" mass="34971">MIELGIDLGTANTIVCDTDAGIVLDEPSVLLQAEEPRGHRRVVTVGRDASSLLGRTAGGVRALRPVQDGVIVDTESAETYLRALIRRVAPRPWQRARVRAVIGVPSGATPLERQALIEAADEAGIRRATVLDEPVAGAVGCGIDPLERRVHMVVDIGAGTSEVTAFCYGGVLATRSCRIGGDEMTTAVAHHLRDHHLLLVGDRTAEAVKIQADRELEPSIVVQGRDSATSRPKLATIPVAEIAEVIRPISQTIVQTLAGCLDDLPPEAVEDILADGVQLFGGASLTRGFDAVLENAFGFPVKRAGNPLTCVAEGAARCLQLPDVLRAYGIS</sequence>
<dbReference type="GO" id="GO:0005737">
    <property type="term" value="C:cytoplasm"/>
    <property type="evidence" value="ECO:0007669"/>
    <property type="project" value="UniProtKB-SubCell"/>
</dbReference>